<accession>A0A2T9Y813</accession>
<dbReference type="Proteomes" id="UP000245383">
    <property type="component" value="Unassembled WGS sequence"/>
</dbReference>
<evidence type="ECO:0000256" key="3">
    <source>
        <dbReference type="ARBA" id="ARBA00023204"/>
    </source>
</evidence>
<evidence type="ECO:0000313" key="5">
    <source>
        <dbReference type="Proteomes" id="UP000245383"/>
    </source>
</evidence>
<comment type="caution">
    <text evidence="4">The sequence shown here is derived from an EMBL/GenBank/DDBJ whole genome shotgun (WGS) entry which is preliminary data.</text>
</comment>
<protein>
    <submittedName>
        <fullName evidence="4">Uncharacterized protein</fullName>
    </submittedName>
</protein>
<evidence type="ECO:0000256" key="1">
    <source>
        <dbReference type="ARBA" id="ARBA00022763"/>
    </source>
</evidence>
<reference evidence="4 5" key="1">
    <citation type="journal article" date="2018" name="MBio">
        <title>Comparative Genomics Reveals the Core Gene Toolbox for the Fungus-Insect Symbiosis.</title>
        <authorList>
            <person name="Wang Y."/>
            <person name="Stata M."/>
            <person name="Wang W."/>
            <person name="Stajich J.E."/>
            <person name="White M.M."/>
            <person name="Moncalvo J.M."/>
        </authorList>
    </citation>
    <scope>NUCLEOTIDE SEQUENCE [LARGE SCALE GENOMIC DNA]</scope>
    <source>
        <strain evidence="4 5">SWE-8-4</strain>
    </source>
</reference>
<dbReference type="GO" id="GO:0000712">
    <property type="term" value="P:resolution of meiotic recombination intermediates"/>
    <property type="evidence" value="ECO:0007669"/>
    <property type="project" value="TreeGrafter"/>
</dbReference>
<dbReference type="AlphaFoldDB" id="A0A2T9Y813"/>
<dbReference type="GO" id="GO:1901255">
    <property type="term" value="P:nucleotide-excision repair involved in interstrand cross-link repair"/>
    <property type="evidence" value="ECO:0007669"/>
    <property type="project" value="TreeGrafter"/>
</dbReference>
<evidence type="ECO:0000256" key="2">
    <source>
        <dbReference type="ARBA" id="ARBA00022801"/>
    </source>
</evidence>
<dbReference type="GO" id="GO:0000110">
    <property type="term" value="C:nucleotide-excision repair factor 1 complex"/>
    <property type="evidence" value="ECO:0007669"/>
    <property type="project" value="TreeGrafter"/>
</dbReference>
<keyword evidence="2" id="KW-0378">Hydrolase</keyword>
<name>A0A2T9Y813_9FUNG</name>
<sequence length="303" mass="34799">MKFLLPFQRTILNKLLKEDALCIVGQGLGLERILVEFCRICSTQNALVVLLNCEPEQELIIQEHLLELCGIVSVTSRILLVDMLNDNIPLHLITGIIVNNAHSAKADGNEAFILKLYKEKNSQGFIKALSDQPGSFIKDFAGVEFFLKFLRLRKLHLWPRFQVDIKNDLSAKIQVIEHKQPMSQKMIEAQQTILDCMIATIDYDDIEYSITFEFERKIRQSLAPYWHRVNAKTKKLVSDLSTLRFLMNNLMDYDCVLYNTYLDSLLVSSVQSKSSVFSTAQESEWMLTDSGNLLFNVLYSKFS</sequence>
<gene>
    <name evidence="4" type="ORF">BB561_005855</name>
</gene>
<dbReference type="GO" id="GO:0003684">
    <property type="term" value="F:damaged DNA binding"/>
    <property type="evidence" value="ECO:0007669"/>
    <property type="project" value="TreeGrafter"/>
</dbReference>
<dbReference type="STRING" id="133385.A0A2T9Y813"/>
<keyword evidence="5" id="KW-1185">Reference proteome</keyword>
<dbReference type="GO" id="GO:0003697">
    <property type="term" value="F:single-stranded DNA binding"/>
    <property type="evidence" value="ECO:0007669"/>
    <property type="project" value="TreeGrafter"/>
</dbReference>
<dbReference type="PANTHER" id="PTHR10150">
    <property type="entry name" value="DNA REPAIR ENDONUCLEASE XPF"/>
    <property type="match status" value="1"/>
</dbReference>
<dbReference type="GO" id="GO:0000724">
    <property type="term" value="P:double-strand break repair via homologous recombination"/>
    <property type="evidence" value="ECO:0007669"/>
    <property type="project" value="TreeGrafter"/>
</dbReference>
<dbReference type="OrthoDB" id="361020at2759"/>
<keyword evidence="1" id="KW-0227">DNA damage</keyword>
<dbReference type="PANTHER" id="PTHR10150:SF0">
    <property type="entry name" value="DNA REPAIR ENDONUCLEASE XPF"/>
    <property type="match status" value="1"/>
</dbReference>
<dbReference type="EMBL" id="MBFR01000385">
    <property type="protein sequence ID" value="PVU88444.1"/>
    <property type="molecule type" value="Genomic_DNA"/>
</dbReference>
<dbReference type="GO" id="GO:0000014">
    <property type="term" value="F:single-stranded DNA endodeoxyribonuclease activity"/>
    <property type="evidence" value="ECO:0007669"/>
    <property type="project" value="TreeGrafter"/>
</dbReference>
<organism evidence="4 5">
    <name type="scientific">Smittium simulii</name>
    <dbReference type="NCBI Taxonomy" id="133385"/>
    <lineage>
        <taxon>Eukaryota</taxon>
        <taxon>Fungi</taxon>
        <taxon>Fungi incertae sedis</taxon>
        <taxon>Zoopagomycota</taxon>
        <taxon>Kickxellomycotina</taxon>
        <taxon>Harpellomycetes</taxon>
        <taxon>Harpellales</taxon>
        <taxon>Legeriomycetaceae</taxon>
        <taxon>Smittium</taxon>
    </lineage>
</organism>
<keyword evidence="3" id="KW-0234">DNA repair</keyword>
<evidence type="ECO:0000313" key="4">
    <source>
        <dbReference type="EMBL" id="PVU88444.1"/>
    </source>
</evidence>
<proteinExistence type="predicted"/>